<proteinExistence type="predicted"/>
<name>A0A366H3X9_9BACT</name>
<organism evidence="1 2">
    <name type="scientific">Roseimicrobium gellanilyticum</name>
    <dbReference type="NCBI Taxonomy" id="748857"/>
    <lineage>
        <taxon>Bacteria</taxon>
        <taxon>Pseudomonadati</taxon>
        <taxon>Verrucomicrobiota</taxon>
        <taxon>Verrucomicrobiia</taxon>
        <taxon>Verrucomicrobiales</taxon>
        <taxon>Verrucomicrobiaceae</taxon>
        <taxon>Roseimicrobium</taxon>
    </lineage>
</organism>
<dbReference type="Proteomes" id="UP000253426">
    <property type="component" value="Unassembled WGS sequence"/>
</dbReference>
<keyword evidence="2" id="KW-1185">Reference proteome</keyword>
<accession>A0A366H3X9</accession>
<dbReference type="EMBL" id="QNRR01000016">
    <property type="protein sequence ID" value="RBP36576.1"/>
    <property type="molecule type" value="Genomic_DNA"/>
</dbReference>
<comment type="caution">
    <text evidence="1">The sequence shown here is derived from an EMBL/GenBank/DDBJ whole genome shotgun (WGS) entry which is preliminary data.</text>
</comment>
<evidence type="ECO:0000313" key="2">
    <source>
        <dbReference type="Proteomes" id="UP000253426"/>
    </source>
</evidence>
<protein>
    <submittedName>
        <fullName evidence="1">Uncharacterized protein</fullName>
    </submittedName>
</protein>
<dbReference type="AlphaFoldDB" id="A0A366H3X9"/>
<reference evidence="1 2" key="1">
    <citation type="submission" date="2018-06" db="EMBL/GenBank/DDBJ databases">
        <title>Genomic Encyclopedia of Type Strains, Phase IV (KMG-IV): sequencing the most valuable type-strain genomes for metagenomic binning, comparative biology and taxonomic classification.</title>
        <authorList>
            <person name="Goeker M."/>
        </authorList>
    </citation>
    <scope>NUCLEOTIDE SEQUENCE [LARGE SCALE GENOMIC DNA]</scope>
    <source>
        <strain evidence="1 2">DSM 25532</strain>
    </source>
</reference>
<gene>
    <name evidence="1" type="ORF">DES53_11615</name>
</gene>
<sequence>MPLLKSQALKTACALFLLAFLGDSRVSSEIPALVYKENADPNWRISKVSMEDLSRNSQGGWTFSSFLKYSDWREVAAQREELRKLVQERRGSNGFLPLMLLLAQREEVAPDIQAQILTAWLSDFEDAEDWLLIQEGTPTIELGFAAEQLVKCGRIALQHLLPLMQKRVAIEYSITAPPNSNDLAIQRRLRKCDIAYAVAAEIAGQPWKIESTHKERDAAMNVLVSKLQAQGLVAPLPNQKVADDGYDDEVIAKLAWISLRGALFAFDTDVKLQDVWKQLEGREEKLRVYVVAHPGTESLLALFYLHLKNKEKAKEVDHALTAQILCAFLGDFDYVDDYSWSGMDGTEWQDLEFGKLLLASGKDALPYLLPLLSSQIPVSYTDRLGTEAGMAARRLRLRKCDVVSRYVAIILGRPWSLDETHPQRDTRIQELLSEVKKLPAK</sequence>
<dbReference type="RefSeq" id="WP_113961818.1">
    <property type="nucleotide sequence ID" value="NZ_QNRR01000016.1"/>
</dbReference>
<evidence type="ECO:0000313" key="1">
    <source>
        <dbReference type="EMBL" id="RBP36576.1"/>
    </source>
</evidence>